<reference evidence="1 2" key="1">
    <citation type="submission" date="2019-06" db="EMBL/GenBank/DDBJ databases">
        <title>Sequencing the genomes of 1000 actinobacteria strains.</title>
        <authorList>
            <person name="Klenk H.-P."/>
        </authorList>
    </citation>
    <scope>NUCLEOTIDE SEQUENCE [LARGE SCALE GENOMIC DNA]</scope>
    <source>
        <strain evidence="1 2">DSM 18031</strain>
    </source>
</reference>
<sequence>MEIPVTTVVGFVDGVAKDLYTLDLISEWILGWIEL</sequence>
<accession>A0A543I5G3</accession>
<comment type="caution">
    <text evidence="1">The sequence shown here is derived from an EMBL/GenBank/DDBJ whole genome shotgun (WGS) entry which is preliminary data.</text>
</comment>
<evidence type="ECO:0000313" key="2">
    <source>
        <dbReference type="Proteomes" id="UP000318331"/>
    </source>
</evidence>
<dbReference type="Proteomes" id="UP000318331">
    <property type="component" value="Unassembled WGS sequence"/>
</dbReference>
<gene>
    <name evidence="1" type="ORF">FB466_0617</name>
</gene>
<evidence type="ECO:0000313" key="1">
    <source>
        <dbReference type="EMBL" id="TQM65804.1"/>
    </source>
</evidence>
<keyword evidence="2" id="KW-1185">Reference proteome</keyword>
<organism evidence="1 2">
    <name type="scientific">Klugiella xanthotipulae</name>
    <dbReference type="NCBI Taxonomy" id="244735"/>
    <lineage>
        <taxon>Bacteria</taxon>
        <taxon>Bacillati</taxon>
        <taxon>Actinomycetota</taxon>
        <taxon>Actinomycetes</taxon>
        <taxon>Micrococcales</taxon>
        <taxon>Microbacteriaceae</taxon>
        <taxon>Klugiella</taxon>
    </lineage>
</organism>
<proteinExistence type="predicted"/>
<name>A0A543I5G3_9MICO</name>
<dbReference type="AlphaFoldDB" id="A0A543I5G3"/>
<dbReference type="EMBL" id="VFPN01000001">
    <property type="protein sequence ID" value="TQM65804.1"/>
    <property type="molecule type" value="Genomic_DNA"/>
</dbReference>
<protein>
    <submittedName>
        <fullName evidence="1">Uncharacterized protein</fullName>
    </submittedName>
</protein>